<protein>
    <submittedName>
        <fullName evidence="2">Uncharacterized protein</fullName>
    </submittedName>
</protein>
<feature type="compositionally biased region" description="Polar residues" evidence="1">
    <location>
        <begin position="61"/>
        <end position="70"/>
    </location>
</feature>
<gene>
    <name evidence="2" type="ORF">CU098_013036</name>
</gene>
<dbReference type="EMBL" id="PJQM01000711">
    <property type="protein sequence ID" value="RCI04344.1"/>
    <property type="molecule type" value="Genomic_DNA"/>
</dbReference>
<evidence type="ECO:0000256" key="1">
    <source>
        <dbReference type="SAM" id="MobiDB-lite"/>
    </source>
</evidence>
<comment type="caution">
    <text evidence="2">The sequence shown here is derived from an EMBL/GenBank/DDBJ whole genome shotgun (WGS) entry which is preliminary data.</text>
</comment>
<feature type="region of interest" description="Disordered" evidence="1">
    <location>
        <begin position="155"/>
        <end position="184"/>
    </location>
</feature>
<proteinExistence type="predicted"/>
<feature type="compositionally biased region" description="Polar residues" evidence="1">
    <location>
        <begin position="23"/>
        <end position="37"/>
    </location>
</feature>
<feature type="non-terminal residue" evidence="2">
    <location>
        <position position="244"/>
    </location>
</feature>
<feature type="compositionally biased region" description="Polar residues" evidence="1">
    <location>
        <begin position="128"/>
        <end position="139"/>
    </location>
</feature>
<feature type="compositionally biased region" description="Basic residues" evidence="1">
    <location>
        <begin position="158"/>
        <end position="169"/>
    </location>
</feature>
<feature type="compositionally biased region" description="Polar residues" evidence="1">
    <location>
        <begin position="172"/>
        <end position="184"/>
    </location>
</feature>
<organism evidence="2 3">
    <name type="scientific">Rhizopus stolonifer</name>
    <name type="common">Rhizopus nigricans</name>
    <dbReference type="NCBI Taxonomy" id="4846"/>
    <lineage>
        <taxon>Eukaryota</taxon>
        <taxon>Fungi</taxon>
        <taxon>Fungi incertae sedis</taxon>
        <taxon>Mucoromycota</taxon>
        <taxon>Mucoromycotina</taxon>
        <taxon>Mucoromycetes</taxon>
        <taxon>Mucorales</taxon>
        <taxon>Mucorineae</taxon>
        <taxon>Rhizopodaceae</taxon>
        <taxon>Rhizopus</taxon>
    </lineage>
</organism>
<feature type="region of interest" description="Disordered" evidence="1">
    <location>
        <begin position="126"/>
        <end position="145"/>
    </location>
</feature>
<keyword evidence="3" id="KW-1185">Reference proteome</keyword>
<evidence type="ECO:0000313" key="3">
    <source>
        <dbReference type="Proteomes" id="UP000253551"/>
    </source>
</evidence>
<accession>A0A367KQ48</accession>
<feature type="region of interest" description="Disordered" evidence="1">
    <location>
        <begin position="53"/>
        <end position="73"/>
    </location>
</feature>
<reference evidence="2 3" key="1">
    <citation type="journal article" date="2018" name="G3 (Bethesda)">
        <title>Phylogenetic and Phylogenomic Definition of Rhizopus Species.</title>
        <authorList>
            <person name="Gryganskyi A.P."/>
            <person name="Golan J."/>
            <person name="Dolatabadi S."/>
            <person name="Mondo S."/>
            <person name="Robb S."/>
            <person name="Idnurm A."/>
            <person name="Muszewska A."/>
            <person name="Steczkiewicz K."/>
            <person name="Masonjones S."/>
            <person name="Liao H.L."/>
            <person name="Gajdeczka M.T."/>
            <person name="Anike F."/>
            <person name="Vuek A."/>
            <person name="Anishchenko I.M."/>
            <person name="Voigt K."/>
            <person name="de Hoog G.S."/>
            <person name="Smith M.E."/>
            <person name="Heitman J."/>
            <person name="Vilgalys R."/>
            <person name="Stajich J.E."/>
        </authorList>
    </citation>
    <scope>NUCLEOTIDE SEQUENCE [LARGE SCALE GENOMIC DNA]</scope>
    <source>
        <strain evidence="2 3">LSU 92-RS-03</strain>
    </source>
</reference>
<evidence type="ECO:0000313" key="2">
    <source>
        <dbReference type="EMBL" id="RCI04344.1"/>
    </source>
</evidence>
<dbReference type="AlphaFoldDB" id="A0A367KQ48"/>
<feature type="region of interest" description="Disordered" evidence="1">
    <location>
        <begin position="14"/>
        <end position="39"/>
    </location>
</feature>
<name>A0A367KQ48_RHIST</name>
<sequence>MALAANDYLEKKKDSLIKKSHVRSQSSQASNLDTFGSDNRGWLESVSVQVKPSHSLDRKSLATNDMPSNNTKKHIKTNISQKDILGAVSDEDILKLTEMTVQLPKPTINNSKPPPKQRTIVEKHNPLSVDQQPAPSLHSSEILLDEEHDRKRSSWLYKLKKPQRSKSKSRQNDIISDEQPSQKTPAACMVEEFYQKHEPFLKRRHSFDSFHSFQKEPKEESNIQITSEFENQPQEKTITLLFDY</sequence>
<dbReference type="Proteomes" id="UP000253551">
    <property type="component" value="Unassembled WGS sequence"/>
</dbReference>
<dbReference type="OrthoDB" id="10339163at2759"/>